<protein>
    <submittedName>
        <fullName evidence="1">Uncharacterized protein</fullName>
    </submittedName>
</protein>
<evidence type="ECO:0000313" key="2">
    <source>
        <dbReference type="Proteomes" id="UP001052739"/>
    </source>
</evidence>
<keyword evidence="2" id="KW-1185">Reference proteome</keyword>
<dbReference type="Proteomes" id="UP001052739">
    <property type="component" value="Unassembled WGS sequence"/>
</dbReference>
<comment type="caution">
    <text evidence="1">The sequence shown here is derived from an EMBL/GenBank/DDBJ whole genome shotgun (WGS) entry which is preliminary data.</text>
</comment>
<accession>A0ABQ3P833</accession>
<organism evidence="1 2">
    <name type="scientific">Streptomyces hydrogenans</name>
    <dbReference type="NCBI Taxonomy" id="1873719"/>
    <lineage>
        <taxon>Bacteria</taxon>
        <taxon>Bacillati</taxon>
        <taxon>Actinomycetota</taxon>
        <taxon>Actinomycetes</taxon>
        <taxon>Kitasatosporales</taxon>
        <taxon>Streptomycetaceae</taxon>
        <taxon>Streptomyces</taxon>
    </lineage>
</organism>
<dbReference type="EMBL" id="BNDW01000019">
    <property type="protein sequence ID" value="GHI21165.1"/>
    <property type="molecule type" value="Genomic_DNA"/>
</dbReference>
<name>A0ABQ3P833_9ACTN</name>
<gene>
    <name evidence="1" type="ORF">Shyd_25360</name>
</gene>
<evidence type="ECO:0000313" key="1">
    <source>
        <dbReference type="EMBL" id="GHI21165.1"/>
    </source>
</evidence>
<proteinExistence type="predicted"/>
<sequence>MADAAGPLKVSGTAAAVVPGAAAVCPAESITRETPAAISPALPLVSGAVIERLLADPWFGGVE</sequence>
<reference evidence="1" key="1">
    <citation type="submission" date="2024-05" db="EMBL/GenBank/DDBJ databases">
        <title>Whole genome shotgun sequence of Streptomyces hydrogenans NBRC 13475.</title>
        <authorList>
            <person name="Komaki H."/>
            <person name="Tamura T."/>
        </authorList>
    </citation>
    <scope>NUCLEOTIDE SEQUENCE</scope>
    <source>
        <strain evidence="1">NBRC 13475</strain>
    </source>
</reference>